<dbReference type="STRING" id="1577474.GA0111570_106116"/>
<evidence type="ECO:0000256" key="1">
    <source>
        <dbReference type="SAM" id="Phobius"/>
    </source>
</evidence>
<feature type="transmembrane region" description="Helical" evidence="1">
    <location>
        <begin position="71"/>
        <end position="96"/>
    </location>
</feature>
<proteinExistence type="predicted"/>
<feature type="transmembrane region" description="Helical" evidence="1">
    <location>
        <begin position="148"/>
        <end position="172"/>
    </location>
</feature>
<sequence>MDRHADIQRRRGSVPQVDRPTPWQRIWRRFWALPFAIVIGALLLAWLLPWLDQHVSTKMPLLFEGGPDGARSLLSTIASAMISVTGLVFSITMVVLQLAQSQFTPRLLDSFLQNRVTQTTLGVFTASFVYALAVLRTVRGANSGGQDFVPQLSVSAAFLLVLAAVAMFIAFIHNITTSVQIATVVDRVGGRAAELVTEQFGEPEDEAIGFGATWSPYEGEARTALVTTGRHGTLDHLDLPRLVALARKHDVVVHLDVCLGDFIASGQQVGTLWGSDDLDRDVIASFDRTLGMARTRTMTQDISFGLRQLVDIAERALSPSMNDPTTAVQVLDELHALLREVALRRSISPYIADADHVVRVVHRPPRFADLLDLAVDEILHYGKDGIQVPRKLEGMLGDLQATARPEHRAPIQAKLAQVRAVCDRP</sequence>
<keyword evidence="3" id="KW-1185">Reference proteome</keyword>
<keyword evidence="1" id="KW-0472">Membrane</keyword>
<dbReference type="SUPFAM" id="SSF53383">
    <property type="entry name" value="PLP-dependent transferases"/>
    <property type="match status" value="1"/>
</dbReference>
<evidence type="ECO:0000313" key="2">
    <source>
        <dbReference type="EMBL" id="SDB88709.1"/>
    </source>
</evidence>
<name>A0A1G6H346_9ACTN</name>
<accession>A0A1G6H346</accession>
<dbReference type="Proteomes" id="UP000199086">
    <property type="component" value="Unassembled WGS sequence"/>
</dbReference>
<organism evidence="2 3">
    <name type="scientific">Raineyella antarctica</name>
    <dbReference type="NCBI Taxonomy" id="1577474"/>
    <lineage>
        <taxon>Bacteria</taxon>
        <taxon>Bacillati</taxon>
        <taxon>Actinomycetota</taxon>
        <taxon>Actinomycetes</taxon>
        <taxon>Propionibacteriales</taxon>
        <taxon>Propionibacteriaceae</taxon>
        <taxon>Raineyella</taxon>
    </lineage>
</organism>
<evidence type="ECO:0000313" key="3">
    <source>
        <dbReference type="Proteomes" id="UP000199086"/>
    </source>
</evidence>
<dbReference type="RefSeq" id="WP_175557449.1">
    <property type="nucleotide sequence ID" value="NZ_FMYF01000006.1"/>
</dbReference>
<dbReference type="Pfam" id="PF10011">
    <property type="entry name" value="DUF2254"/>
    <property type="match status" value="1"/>
</dbReference>
<feature type="transmembrane region" description="Helical" evidence="1">
    <location>
        <begin position="116"/>
        <end position="136"/>
    </location>
</feature>
<protein>
    <submittedName>
        <fullName evidence="2">Uncharacterized membrane protein</fullName>
    </submittedName>
</protein>
<dbReference type="InterPro" id="IPR018723">
    <property type="entry name" value="DUF2254_membrane"/>
</dbReference>
<gene>
    <name evidence="2" type="ORF">GA0111570_106116</name>
</gene>
<dbReference type="InterPro" id="IPR015424">
    <property type="entry name" value="PyrdxlP-dep_Trfase"/>
</dbReference>
<dbReference type="EMBL" id="FMYF01000006">
    <property type="protein sequence ID" value="SDB88709.1"/>
    <property type="molecule type" value="Genomic_DNA"/>
</dbReference>
<feature type="transmembrane region" description="Helical" evidence="1">
    <location>
        <begin position="30"/>
        <end position="51"/>
    </location>
</feature>
<keyword evidence="1" id="KW-0812">Transmembrane</keyword>
<keyword evidence="1" id="KW-1133">Transmembrane helix</keyword>
<dbReference type="AlphaFoldDB" id="A0A1G6H346"/>
<reference evidence="2 3" key="1">
    <citation type="submission" date="2016-06" db="EMBL/GenBank/DDBJ databases">
        <authorList>
            <person name="Olsen C.W."/>
            <person name="Carey S."/>
            <person name="Hinshaw L."/>
            <person name="Karasin A.I."/>
        </authorList>
    </citation>
    <scope>NUCLEOTIDE SEQUENCE [LARGE SCALE GENOMIC DNA]</scope>
    <source>
        <strain evidence="2 3">LZ-22</strain>
    </source>
</reference>